<dbReference type="Pfam" id="PF00300">
    <property type="entry name" value="His_Phos_1"/>
    <property type="match status" value="1"/>
</dbReference>
<sequence>MSRLYLLRHARAGWAKPGMKDFDRPLDETGIADAKATGEVMRACHYVPDLTLCSTALRTRETLEEIAASTDTGRVIFLDALYSEDAGTYLDLILQNGSAGSLLVIGHNPMMEDLAMAVSRGGEESALTLLQHGFPTSGLAVIRFEKSLGRAAPDSGYLEAFLLPMHQ</sequence>
<name>A0A1V8RS56_9HYPH</name>
<dbReference type="Gene3D" id="3.40.50.1240">
    <property type="entry name" value="Phosphoglycerate mutase-like"/>
    <property type="match status" value="1"/>
</dbReference>
<dbReference type="InterPro" id="IPR013078">
    <property type="entry name" value="His_Pase_superF_clade-1"/>
</dbReference>
<proteinExistence type="predicted"/>
<dbReference type="InterPro" id="IPR029033">
    <property type="entry name" value="His_PPase_superfam"/>
</dbReference>
<evidence type="ECO:0000313" key="1">
    <source>
        <dbReference type="EMBL" id="OQM75973.1"/>
    </source>
</evidence>
<keyword evidence="2" id="KW-1185">Reference proteome</keyword>
<protein>
    <submittedName>
        <fullName evidence="1">Histidine phosphatase</fullName>
    </submittedName>
</protein>
<dbReference type="AlphaFoldDB" id="A0A1V8RS56"/>
<accession>A0A1V8RS56</accession>
<dbReference type="RefSeq" id="WP_080919518.1">
    <property type="nucleotide sequence ID" value="NZ_MDET01000012.1"/>
</dbReference>
<dbReference type="SUPFAM" id="SSF53254">
    <property type="entry name" value="Phosphoglycerate mutase-like"/>
    <property type="match status" value="1"/>
</dbReference>
<reference evidence="1 2" key="1">
    <citation type="journal article" date="2016" name="Int. J. Syst. Evol. Microbiol.">
        <title>Pseudaminobacter manganicus sp. nov., isolated from sludge of a manganese mine.</title>
        <authorList>
            <person name="Li J."/>
            <person name="Huang J."/>
            <person name="Liao S."/>
            <person name="Wang G."/>
        </authorList>
    </citation>
    <scope>NUCLEOTIDE SEQUENCE [LARGE SCALE GENOMIC DNA]</scope>
    <source>
        <strain evidence="1 2">JH-7</strain>
    </source>
</reference>
<organism evidence="1 2">
    <name type="scientific">Manganibacter manganicus</name>
    <dbReference type="NCBI Taxonomy" id="1873176"/>
    <lineage>
        <taxon>Bacteria</taxon>
        <taxon>Pseudomonadati</taxon>
        <taxon>Pseudomonadota</taxon>
        <taxon>Alphaproteobacteria</taxon>
        <taxon>Hyphomicrobiales</taxon>
        <taxon>Phyllobacteriaceae</taxon>
        <taxon>Manganibacter</taxon>
    </lineage>
</organism>
<gene>
    <name evidence="1" type="ORF">BFN67_02740</name>
</gene>
<comment type="caution">
    <text evidence="1">The sequence shown here is derived from an EMBL/GenBank/DDBJ whole genome shotgun (WGS) entry which is preliminary data.</text>
</comment>
<dbReference type="EMBL" id="MDET01000012">
    <property type="protein sequence ID" value="OQM75973.1"/>
    <property type="molecule type" value="Genomic_DNA"/>
</dbReference>
<dbReference type="SMART" id="SM00855">
    <property type="entry name" value="PGAM"/>
    <property type="match status" value="1"/>
</dbReference>
<dbReference type="Proteomes" id="UP000191905">
    <property type="component" value="Unassembled WGS sequence"/>
</dbReference>
<dbReference type="PANTHER" id="PTHR47623">
    <property type="entry name" value="OS09G0287300 PROTEIN"/>
    <property type="match status" value="1"/>
</dbReference>
<dbReference type="STRING" id="1873176.BFN67_02740"/>
<dbReference type="OrthoDB" id="9810154at2"/>
<dbReference type="PANTHER" id="PTHR47623:SF1">
    <property type="entry name" value="OS09G0287300 PROTEIN"/>
    <property type="match status" value="1"/>
</dbReference>
<dbReference type="CDD" id="cd07067">
    <property type="entry name" value="HP_PGM_like"/>
    <property type="match status" value="1"/>
</dbReference>
<evidence type="ECO:0000313" key="2">
    <source>
        <dbReference type="Proteomes" id="UP000191905"/>
    </source>
</evidence>